<accession>A0A0R2FKV3</accession>
<reference evidence="7 8" key="1">
    <citation type="journal article" date="2015" name="Genome Announc.">
        <title>Expanding the biotechnology potential of lactobacilli through comparative genomics of 213 strains and associated genera.</title>
        <authorList>
            <person name="Sun Z."/>
            <person name="Harris H.M."/>
            <person name="McCann A."/>
            <person name="Guo C."/>
            <person name="Argimon S."/>
            <person name="Zhang W."/>
            <person name="Yang X."/>
            <person name="Jeffery I.B."/>
            <person name="Cooney J.C."/>
            <person name="Kagawa T.F."/>
            <person name="Liu W."/>
            <person name="Song Y."/>
            <person name="Salvetti E."/>
            <person name="Wrobel A."/>
            <person name="Rasinkangas P."/>
            <person name="Parkhill J."/>
            <person name="Rea M.C."/>
            <person name="O'Sullivan O."/>
            <person name="Ritari J."/>
            <person name="Douillard F.P."/>
            <person name="Paul Ross R."/>
            <person name="Yang R."/>
            <person name="Briner A.E."/>
            <person name="Felis G.E."/>
            <person name="de Vos W.M."/>
            <person name="Barrangou R."/>
            <person name="Klaenhammer T.R."/>
            <person name="Caufield P.W."/>
            <person name="Cui Y."/>
            <person name="Zhang H."/>
            <person name="O'Toole P.W."/>
        </authorList>
    </citation>
    <scope>NUCLEOTIDE SEQUENCE [LARGE SCALE GENOMIC DNA]</scope>
    <source>
        <strain evidence="7 8">DSM 23365</strain>
    </source>
</reference>
<dbReference type="PATRIC" id="fig|1423804.4.peg.3341"/>
<evidence type="ECO:0000256" key="1">
    <source>
        <dbReference type="ARBA" id="ARBA00008366"/>
    </source>
</evidence>
<dbReference type="InterPro" id="IPR029479">
    <property type="entry name" value="Nitroreductase"/>
</dbReference>
<evidence type="ECO:0000259" key="6">
    <source>
        <dbReference type="Pfam" id="PF00881"/>
    </source>
</evidence>
<evidence type="ECO:0000313" key="8">
    <source>
        <dbReference type="Proteomes" id="UP000051442"/>
    </source>
</evidence>
<dbReference type="InterPro" id="IPR000415">
    <property type="entry name" value="Nitroreductase-like"/>
</dbReference>
<dbReference type="Pfam" id="PF00881">
    <property type="entry name" value="Nitroreductase"/>
    <property type="match status" value="1"/>
</dbReference>
<organism evidence="7 8">
    <name type="scientific">Secundilactobacillus similis DSM 23365 = JCM 2765</name>
    <dbReference type="NCBI Taxonomy" id="1423804"/>
    <lineage>
        <taxon>Bacteria</taxon>
        <taxon>Bacillati</taxon>
        <taxon>Bacillota</taxon>
        <taxon>Bacilli</taxon>
        <taxon>Lactobacillales</taxon>
        <taxon>Lactobacillaceae</taxon>
        <taxon>Secundilactobacillus</taxon>
    </lineage>
</organism>
<evidence type="ECO:0000256" key="4">
    <source>
        <dbReference type="ARBA" id="ARBA00023002"/>
    </source>
</evidence>
<feature type="domain" description="Nitroreductase" evidence="6">
    <location>
        <begin position="10"/>
        <end position="161"/>
    </location>
</feature>
<dbReference type="OrthoDB" id="9775805at2"/>
<dbReference type="SUPFAM" id="SSF55469">
    <property type="entry name" value="FMN-dependent nitroreductase-like"/>
    <property type="match status" value="1"/>
</dbReference>
<keyword evidence="3 5" id="KW-0288">FMN</keyword>
<evidence type="ECO:0000256" key="3">
    <source>
        <dbReference type="ARBA" id="ARBA00022643"/>
    </source>
</evidence>
<name>A0A0R2FKV3_9LACO</name>
<dbReference type="InterPro" id="IPR016446">
    <property type="entry name" value="Flavin_OxRdtase_Frp"/>
</dbReference>
<comment type="similarity">
    <text evidence="1 5">Belongs to the flavin oxidoreductase frp family.</text>
</comment>
<dbReference type="CDD" id="cd02146">
    <property type="entry name" value="NfsA-like"/>
    <property type="match status" value="1"/>
</dbReference>
<keyword evidence="8" id="KW-1185">Reference proteome</keyword>
<sequence>MDTQLTTQLNHRSVRHFKAQALPETTLSELIQVAQHTATSHFLQSFSVISIQDPAIRKQVAEISGQPYVNGNGHLFIFVIDQYRAATLAQADDVSELGSADKFMQAASDAILAVQNLVNAAENLGLGTVVLGSILNDPLALIELLKLPKYTFPALGVMVGYPDQATQPKPRMPESMMHFTDSYSPEVAVANISDYDRTIREYYANRSSNAREETFTDLLTKSATTSPRKRHEILSALHQQGFLLK</sequence>
<proteinExistence type="inferred from homology"/>
<dbReference type="GO" id="GO:0016491">
    <property type="term" value="F:oxidoreductase activity"/>
    <property type="evidence" value="ECO:0007669"/>
    <property type="project" value="UniProtKB-UniRule"/>
</dbReference>
<dbReference type="PIRSF" id="PIRSF005426">
    <property type="entry name" value="Frp"/>
    <property type="match status" value="1"/>
</dbReference>
<dbReference type="Gene3D" id="3.40.109.10">
    <property type="entry name" value="NADH Oxidase"/>
    <property type="match status" value="1"/>
</dbReference>
<dbReference type="AlphaFoldDB" id="A0A0R2FKV3"/>
<evidence type="ECO:0000313" key="7">
    <source>
        <dbReference type="EMBL" id="KRN26965.1"/>
    </source>
</evidence>
<dbReference type="PANTHER" id="PTHR43425:SF3">
    <property type="entry name" value="NADPH-DEPENDENT OXIDOREDUCTASE"/>
    <property type="match status" value="1"/>
</dbReference>
<dbReference type="EMBL" id="AYZM01000003">
    <property type="protein sequence ID" value="KRN26965.1"/>
    <property type="molecule type" value="Genomic_DNA"/>
</dbReference>
<evidence type="ECO:0000256" key="2">
    <source>
        <dbReference type="ARBA" id="ARBA00022630"/>
    </source>
</evidence>
<dbReference type="RefSeq" id="WP_054735116.1">
    <property type="nucleotide sequence ID" value="NZ_AYZM01000003.1"/>
</dbReference>
<keyword evidence="5" id="KW-0521">NADP</keyword>
<evidence type="ECO:0000256" key="5">
    <source>
        <dbReference type="PIRNR" id="PIRNR005426"/>
    </source>
</evidence>
<comment type="caution">
    <text evidence="7">The sequence shown here is derived from an EMBL/GenBank/DDBJ whole genome shotgun (WGS) entry which is preliminary data.</text>
</comment>
<dbReference type="STRING" id="1423804.FD14_GL003107"/>
<keyword evidence="2 5" id="KW-0285">Flavoprotein</keyword>
<dbReference type="Proteomes" id="UP000051442">
    <property type="component" value="Unassembled WGS sequence"/>
</dbReference>
<dbReference type="PANTHER" id="PTHR43425">
    <property type="entry name" value="OXYGEN-INSENSITIVE NADPH NITROREDUCTASE"/>
    <property type="match status" value="1"/>
</dbReference>
<keyword evidence="4 5" id="KW-0560">Oxidoreductase</keyword>
<gene>
    <name evidence="7" type="ORF">FD14_GL003107</name>
</gene>
<protein>
    <submittedName>
        <fullName evidence="7">Nitroreductase</fullName>
    </submittedName>
</protein>